<dbReference type="EMBL" id="CP121689">
    <property type="protein sequence ID" value="WZL75570.1"/>
    <property type="molecule type" value="Genomic_DNA"/>
</dbReference>
<gene>
    <name evidence="1" type="ORF">QBE54_08215</name>
</gene>
<accession>A0ABZ2Y982</accession>
<evidence type="ECO:0000313" key="2">
    <source>
        <dbReference type="Proteomes" id="UP001461341"/>
    </source>
</evidence>
<reference evidence="1 2" key="1">
    <citation type="submission" date="2023-03" db="EMBL/GenBank/DDBJ databases">
        <title>Novel Species.</title>
        <authorList>
            <person name="Ma S."/>
        </authorList>
    </citation>
    <scope>NUCLEOTIDE SEQUENCE [LARGE SCALE GENOMIC DNA]</scope>
    <source>
        <strain evidence="1 2">B11</strain>
    </source>
</reference>
<name>A0ABZ2Y982_9BACT</name>
<evidence type="ECO:0008006" key="3">
    <source>
        <dbReference type="Google" id="ProtNLM"/>
    </source>
</evidence>
<proteinExistence type="predicted"/>
<sequence length="103" mass="12094">MERSFENRVQLACRLCVRALVIEGQGPEIRLFLEGKTSRGTVFVPAIIRGELAERMKEEILFWQEGDQVFLEGELDWESRWDGNRPRYFLLVNVFEAQKVEAF</sequence>
<dbReference type="Proteomes" id="UP001461341">
    <property type="component" value="Chromosome"/>
</dbReference>
<keyword evidence="2" id="KW-1185">Reference proteome</keyword>
<dbReference type="RefSeq" id="WP_369017719.1">
    <property type="nucleotide sequence ID" value="NZ_CP121689.1"/>
</dbReference>
<evidence type="ECO:0000313" key="1">
    <source>
        <dbReference type="EMBL" id="WZL75570.1"/>
    </source>
</evidence>
<organism evidence="1 2">
    <name type="scientific">Thermatribacter velox</name>
    <dbReference type="NCBI Taxonomy" id="3039681"/>
    <lineage>
        <taxon>Bacteria</taxon>
        <taxon>Pseudomonadati</taxon>
        <taxon>Atribacterota</taxon>
        <taxon>Atribacteria</taxon>
        <taxon>Atribacterales</taxon>
        <taxon>Thermatribacteraceae</taxon>
        <taxon>Thermatribacter</taxon>
    </lineage>
</organism>
<protein>
    <recommendedName>
        <fullName evidence="3">Single-stranded DNA-binding protein</fullName>
    </recommendedName>
</protein>